<dbReference type="PANTHER" id="PTHR35393:SF1">
    <property type="entry name" value="SNOAL-LIKE DOMAIN-CONTAINING PROTEIN"/>
    <property type="match status" value="1"/>
</dbReference>
<dbReference type="PANTHER" id="PTHR35393">
    <property type="entry name" value="CHROMOSOME 1, WHOLE GENOME SHOTGUN SEQUENCE"/>
    <property type="match status" value="1"/>
</dbReference>
<keyword evidence="2" id="KW-1133">Transmembrane helix</keyword>
<evidence type="ECO:0000259" key="3">
    <source>
        <dbReference type="Pfam" id="PF24840"/>
    </source>
</evidence>
<feature type="domain" description="SigF-like NTF2-like" evidence="3">
    <location>
        <begin position="1"/>
        <end position="130"/>
    </location>
</feature>
<keyword evidence="2" id="KW-0812">Transmembrane</keyword>
<dbReference type="InterPro" id="IPR057514">
    <property type="entry name" value="NTF2_SigF"/>
</dbReference>
<dbReference type="AlphaFoldDB" id="A0A9P8TT59"/>
<proteinExistence type="predicted"/>
<feature type="domain" description="SigF-like NTF2-like" evidence="3">
    <location>
        <begin position="160"/>
        <end position="203"/>
    </location>
</feature>
<dbReference type="Proteomes" id="UP000827724">
    <property type="component" value="Unassembled WGS sequence"/>
</dbReference>
<sequence length="228" mass="25803">MENPVQEIASVIHSLTKGSPQQQQDAINAYFLSNASFVHPFCRVPSISKGSIPLARDVDSRWLILGIYRWYRTLSPRIKLTIDSSEPHAVFDQRNRTLYVSIRQTFSIWFIPFHSSSVKLLSVLQLAQGSSTEPGQLAPKHPSDGRSSSALAGPGQERLRYYISSQEDLYQTNDFVAFVVPYLGPLLVFMWQLYSTCLSVALSLLFLPVYYFINSNHVKVRRQTSRGA</sequence>
<feature type="transmembrane region" description="Helical" evidence="2">
    <location>
        <begin position="191"/>
        <end position="213"/>
    </location>
</feature>
<evidence type="ECO:0000313" key="4">
    <source>
        <dbReference type="EMBL" id="KAH6606981.1"/>
    </source>
</evidence>
<dbReference type="Pfam" id="PF24840">
    <property type="entry name" value="NTF2_SigF"/>
    <property type="match status" value="2"/>
</dbReference>
<reference evidence="4" key="1">
    <citation type="submission" date="2021-08" db="EMBL/GenBank/DDBJ databases">
        <title>Chromosome-Level Trichoderma cornu-damae using Hi-C Data.</title>
        <authorList>
            <person name="Kim C.S."/>
        </authorList>
    </citation>
    <scope>NUCLEOTIDE SEQUENCE</scope>
    <source>
        <strain evidence="4">KA19-0412C</strain>
    </source>
</reference>
<evidence type="ECO:0000256" key="1">
    <source>
        <dbReference type="SAM" id="MobiDB-lite"/>
    </source>
</evidence>
<evidence type="ECO:0000256" key="2">
    <source>
        <dbReference type="SAM" id="Phobius"/>
    </source>
</evidence>
<protein>
    <recommendedName>
        <fullName evidence="3">SigF-like NTF2-like domain-containing protein</fullName>
    </recommendedName>
</protein>
<evidence type="ECO:0000313" key="5">
    <source>
        <dbReference type="Proteomes" id="UP000827724"/>
    </source>
</evidence>
<gene>
    <name evidence="4" type="ORF">Trco_006134</name>
</gene>
<feature type="region of interest" description="Disordered" evidence="1">
    <location>
        <begin position="132"/>
        <end position="152"/>
    </location>
</feature>
<dbReference type="EMBL" id="JAIWOZ010000004">
    <property type="protein sequence ID" value="KAH6606981.1"/>
    <property type="molecule type" value="Genomic_DNA"/>
</dbReference>
<keyword evidence="2" id="KW-0472">Membrane</keyword>
<accession>A0A9P8TT59</accession>
<comment type="caution">
    <text evidence="4">The sequence shown here is derived from an EMBL/GenBank/DDBJ whole genome shotgun (WGS) entry which is preliminary data.</text>
</comment>
<keyword evidence="5" id="KW-1185">Reference proteome</keyword>
<organism evidence="4 5">
    <name type="scientific">Trichoderma cornu-damae</name>
    <dbReference type="NCBI Taxonomy" id="654480"/>
    <lineage>
        <taxon>Eukaryota</taxon>
        <taxon>Fungi</taxon>
        <taxon>Dikarya</taxon>
        <taxon>Ascomycota</taxon>
        <taxon>Pezizomycotina</taxon>
        <taxon>Sordariomycetes</taxon>
        <taxon>Hypocreomycetidae</taxon>
        <taxon>Hypocreales</taxon>
        <taxon>Hypocreaceae</taxon>
        <taxon>Trichoderma</taxon>
    </lineage>
</organism>
<dbReference type="OrthoDB" id="2344312at2759"/>
<name>A0A9P8TT59_9HYPO</name>